<dbReference type="Pfam" id="PF01607">
    <property type="entry name" value="CBM_14"/>
    <property type="match status" value="1"/>
</dbReference>
<dbReference type="Gene3D" id="2.170.140.10">
    <property type="entry name" value="Chitin binding domain"/>
    <property type="match status" value="1"/>
</dbReference>
<dbReference type="InterPro" id="IPR036508">
    <property type="entry name" value="Chitin-bd_dom_sf"/>
</dbReference>
<dbReference type="SUPFAM" id="SSF57625">
    <property type="entry name" value="Invertebrate chitin-binding proteins"/>
    <property type="match status" value="1"/>
</dbReference>
<sequence>MVVEPNPLCEGKRTQVPSPSFCNNFLNCWDGWAVEQECPIGLLFSNKGYCDYADTVNCHNRKVNGEVFVF</sequence>
<accession>A0A0L7KWS5</accession>
<keyword evidence="2" id="KW-0240">DNA-directed RNA polymerase</keyword>
<comment type="caution">
    <text evidence="2">The sequence shown here is derived from an EMBL/GenBank/DDBJ whole genome shotgun (WGS) entry which is preliminary data.</text>
</comment>
<dbReference type="GO" id="GO:0008061">
    <property type="term" value="F:chitin binding"/>
    <property type="evidence" value="ECO:0007669"/>
    <property type="project" value="InterPro"/>
</dbReference>
<evidence type="ECO:0000313" key="2">
    <source>
        <dbReference type="EMBL" id="KOB67687.1"/>
    </source>
</evidence>
<dbReference type="STRING" id="104452.A0A0L7KWS5"/>
<evidence type="ECO:0000259" key="1">
    <source>
        <dbReference type="PROSITE" id="PS50940"/>
    </source>
</evidence>
<organism evidence="2 3">
    <name type="scientific">Operophtera brumata</name>
    <name type="common">Winter moth</name>
    <name type="synonym">Phalaena brumata</name>
    <dbReference type="NCBI Taxonomy" id="104452"/>
    <lineage>
        <taxon>Eukaryota</taxon>
        <taxon>Metazoa</taxon>
        <taxon>Ecdysozoa</taxon>
        <taxon>Arthropoda</taxon>
        <taxon>Hexapoda</taxon>
        <taxon>Insecta</taxon>
        <taxon>Pterygota</taxon>
        <taxon>Neoptera</taxon>
        <taxon>Endopterygota</taxon>
        <taxon>Lepidoptera</taxon>
        <taxon>Glossata</taxon>
        <taxon>Ditrysia</taxon>
        <taxon>Geometroidea</taxon>
        <taxon>Geometridae</taxon>
        <taxon>Larentiinae</taxon>
        <taxon>Operophtera</taxon>
    </lineage>
</organism>
<dbReference type="GO" id="GO:0005576">
    <property type="term" value="C:extracellular region"/>
    <property type="evidence" value="ECO:0007669"/>
    <property type="project" value="InterPro"/>
</dbReference>
<reference evidence="2 3" key="1">
    <citation type="journal article" date="2015" name="Genome Biol. Evol.">
        <title>The genome of winter moth (Operophtera brumata) provides a genomic perspective on sexual dimorphism and phenology.</title>
        <authorList>
            <person name="Derks M.F."/>
            <person name="Smit S."/>
            <person name="Salis L."/>
            <person name="Schijlen E."/>
            <person name="Bossers A."/>
            <person name="Mateman C."/>
            <person name="Pijl A.S."/>
            <person name="de Ridder D."/>
            <person name="Groenen M.A."/>
            <person name="Visser M.E."/>
            <person name="Megens H.J."/>
        </authorList>
    </citation>
    <scope>NUCLEOTIDE SEQUENCE [LARGE SCALE GENOMIC DNA]</scope>
    <source>
        <strain evidence="2">WM2013NL</strain>
        <tissue evidence="2">Head and thorax</tissue>
    </source>
</reference>
<proteinExistence type="predicted"/>
<gene>
    <name evidence="2" type="ORF">OBRU01_19421</name>
</gene>
<name>A0A0L7KWS5_OPEBR</name>
<keyword evidence="3" id="KW-1185">Reference proteome</keyword>
<feature type="domain" description="Chitin-binding type-2" evidence="1">
    <location>
        <begin position="6"/>
        <end position="60"/>
    </location>
</feature>
<evidence type="ECO:0000313" key="3">
    <source>
        <dbReference type="Proteomes" id="UP000037510"/>
    </source>
</evidence>
<keyword evidence="2" id="KW-0804">Transcription</keyword>
<protein>
    <submittedName>
        <fullName evidence="2">DNA-directed RNA polymerase II subunit RPB1</fullName>
    </submittedName>
</protein>
<dbReference type="PROSITE" id="PS50940">
    <property type="entry name" value="CHIT_BIND_II"/>
    <property type="match status" value="1"/>
</dbReference>
<dbReference type="Proteomes" id="UP000037510">
    <property type="component" value="Unassembled WGS sequence"/>
</dbReference>
<dbReference type="EMBL" id="JTDY01004839">
    <property type="protein sequence ID" value="KOB67687.1"/>
    <property type="molecule type" value="Genomic_DNA"/>
</dbReference>
<dbReference type="AlphaFoldDB" id="A0A0L7KWS5"/>
<dbReference type="SMART" id="SM00494">
    <property type="entry name" value="ChtBD2"/>
    <property type="match status" value="1"/>
</dbReference>
<dbReference type="InterPro" id="IPR002557">
    <property type="entry name" value="Chitin-bd_dom"/>
</dbReference>
<dbReference type="GO" id="GO:0000428">
    <property type="term" value="C:DNA-directed RNA polymerase complex"/>
    <property type="evidence" value="ECO:0007669"/>
    <property type="project" value="UniProtKB-KW"/>
</dbReference>